<feature type="region of interest" description="Disordered" evidence="1">
    <location>
        <begin position="1"/>
        <end position="21"/>
    </location>
</feature>
<feature type="compositionally biased region" description="Polar residues" evidence="1">
    <location>
        <begin position="178"/>
        <end position="194"/>
    </location>
</feature>
<dbReference type="Proteomes" id="UP000607281">
    <property type="component" value="Unassembled WGS sequence"/>
</dbReference>
<protein>
    <submittedName>
        <fullName evidence="2">Uncharacterized protein</fullName>
    </submittedName>
</protein>
<dbReference type="RefSeq" id="WP_190406247.1">
    <property type="nucleotide sequence ID" value="NZ_JACJRF010000007.1"/>
</dbReference>
<comment type="caution">
    <text evidence="2">The sequence shown here is derived from an EMBL/GenBank/DDBJ whole genome shotgun (WGS) entry which is preliminary data.</text>
</comment>
<feature type="region of interest" description="Disordered" evidence="1">
    <location>
        <begin position="246"/>
        <end position="266"/>
    </location>
</feature>
<evidence type="ECO:0000313" key="3">
    <source>
        <dbReference type="Proteomes" id="UP000607281"/>
    </source>
</evidence>
<feature type="compositionally biased region" description="Acidic residues" evidence="1">
    <location>
        <begin position="159"/>
        <end position="171"/>
    </location>
</feature>
<dbReference type="EMBL" id="JACJRF010000007">
    <property type="protein sequence ID" value="MBD2343782.1"/>
    <property type="molecule type" value="Genomic_DNA"/>
</dbReference>
<accession>A0ABR8CNP5</accession>
<name>A0ABR8CNP5_9NOST</name>
<feature type="region of interest" description="Disordered" evidence="1">
    <location>
        <begin position="105"/>
        <end position="209"/>
    </location>
</feature>
<organism evidence="2 3">
    <name type="scientific">Anabaena subtropica FACHB-260</name>
    <dbReference type="NCBI Taxonomy" id="2692884"/>
    <lineage>
        <taxon>Bacteria</taxon>
        <taxon>Bacillati</taxon>
        <taxon>Cyanobacteriota</taxon>
        <taxon>Cyanophyceae</taxon>
        <taxon>Nostocales</taxon>
        <taxon>Nostocaceae</taxon>
        <taxon>Anabaena</taxon>
    </lineage>
</organism>
<sequence length="316" mass="35609">MYAQNKNKNKKTWNSSNTPDWGMLQSRPFVLQAQMARNLQQPDLRTSLSRAERYGHHIDQIQPGCLVNTTPVQMLSAEEEEKDKLNPDINLNINLVASVINRLKSNHQNQQSEKDRAENQRNRTNSEAKTSISTDKDKKQSSHERLTSPPAIKLSGTEATEEAEPLEPPDPEVERMLTKNQQTQKDSTSAQIPAQKNLIPPPSAYDDKNVARKKLGERNQYLAKKEAMNTLSDSKSFVTIQRAVTKVDGGKSAKSENGKMEDNKQRTKLKNAAEMLREQVIDGDKQVLEQVRGTFNLDPDIVAKQGGERLILQEAQ</sequence>
<feature type="compositionally biased region" description="Basic and acidic residues" evidence="1">
    <location>
        <begin position="134"/>
        <end position="146"/>
    </location>
</feature>
<proteinExistence type="predicted"/>
<reference evidence="2 3" key="1">
    <citation type="journal article" date="2020" name="ISME J.">
        <title>Comparative genomics reveals insights into cyanobacterial evolution and habitat adaptation.</title>
        <authorList>
            <person name="Chen M.Y."/>
            <person name="Teng W.K."/>
            <person name="Zhao L."/>
            <person name="Hu C.X."/>
            <person name="Zhou Y.K."/>
            <person name="Han B.P."/>
            <person name="Song L.R."/>
            <person name="Shu W.S."/>
        </authorList>
    </citation>
    <scope>NUCLEOTIDE SEQUENCE [LARGE SCALE GENOMIC DNA]</scope>
    <source>
        <strain evidence="2 3">FACHB-260</strain>
    </source>
</reference>
<feature type="compositionally biased region" description="Basic and acidic residues" evidence="1">
    <location>
        <begin position="112"/>
        <end position="126"/>
    </location>
</feature>
<gene>
    <name evidence="2" type="ORF">H6G18_06430</name>
</gene>
<evidence type="ECO:0000313" key="2">
    <source>
        <dbReference type="EMBL" id="MBD2343782.1"/>
    </source>
</evidence>
<evidence type="ECO:0000256" key="1">
    <source>
        <dbReference type="SAM" id="MobiDB-lite"/>
    </source>
</evidence>
<feature type="compositionally biased region" description="Basic and acidic residues" evidence="1">
    <location>
        <begin position="248"/>
        <end position="265"/>
    </location>
</feature>
<keyword evidence="3" id="KW-1185">Reference proteome</keyword>